<comment type="similarity">
    <text evidence="1">Belongs to the FAM149 family.</text>
</comment>
<evidence type="ECO:0000256" key="1">
    <source>
        <dbReference type="ARBA" id="ARBA00008309"/>
    </source>
</evidence>
<dbReference type="InterPro" id="IPR039630">
    <property type="entry name" value="FAM149"/>
</dbReference>
<evidence type="ECO:0000313" key="5">
    <source>
        <dbReference type="Proteomes" id="UP001249851"/>
    </source>
</evidence>
<feature type="compositionally biased region" description="Polar residues" evidence="2">
    <location>
        <begin position="503"/>
        <end position="519"/>
    </location>
</feature>
<dbReference type="PANTHER" id="PTHR31997:SF1">
    <property type="entry name" value="AGAP003710-PA"/>
    <property type="match status" value="1"/>
</dbReference>
<accession>A0AAD9QQ43</accession>
<feature type="domain" description="DUF3719" evidence="3">
    <location>
        <begin position="117"/>
        <end position="180"/>
    </location>
</feature>
<evidence type="ECO:0000259" key="3">
    <source>
        <dbReference type="Pfam" id="PF12516"/>
    </source>
</evidence>
<evidence type="ECO:0000313" key="4">
    <source>
        <dbReference type="EMBL" id="KAK2565347.1"/>
    </source>
</evidence>
<protein>
    <submittedName>
        <fullName evidence="4">Protein FAM149A</fullName>
    </submittedName>
</protein>
<comment type="caution">
    <text evidence="4">The sequence shown here is derived from an EMBL/GenBank/DDBJ whole genome shotgun (WGS) entry which is preliminary data.</text>
</comment>
<dbReference type="EMBL" id="JARQWQ010000020">
    <property type="protein sequence ID" value="KAK2565347.1"/>
    <property type="molecule type" value="Genomic_DNA"/>
</dbReference>
<gene>
    <name evidence="4" type="ORF">P5673_011315</name>
</gene>
<dbReference type="Proteomes" id="UP001249851">
    <property type="component" value="Unassembled WGS sequence"/>
</dbReference>
<reference evidence="4" key="1">
    <citation type="journal article" date="2023" name="G3 (Bethesda)">
        <title>Whole genome assembly and annotation of the endangered Caribbean coral Acropora cervicornis.</title>
        <authorList>
            <person name="Selwyn J.D."/>
            <person name="Vollmer S.V."/>
        </authorList>
    </citation>
    <scope>NUCLEOTIDE SEQUENCE</scope>
    <source>
        <strain evidence="4">K2</strain>
    </source>
</reference>
<dbReference type="AlphaFoldDB" id="A0AAD9QQ43"/>
<reference evidence="4" key="2">
    <citation type="journal article" date="2023" name="Science">
        <title>Genomic signatures of disease resistance in endangered staghorn corals.</title>
        <authorList>
            <person name="Vollmer S.V."/>
            <person name="Selwyn J.D."/>
            <person name="Despard B.A."/>
            <person name="Roesel C.L."/>
        </authorList>
    </citation>
    <scope>NUCLEOTIDE SEQUENCE</scope>
    <source>
        <strain evidence="4">K2</strain>
    </source>
</reference>
<evidence type="ECO:0000256" key="2">
    <source>
        <dbReference type="SAM" id="MobiDB-lite"/>
    </source>
</evidence>
<keyword evidence="5" id="KW-1185">Reference proteome</keyword>
<feature type="region of interest" description="Disordered" evidence="2">
    <location>
        <begin position="495"/>
        <end position="546"/>
    </location>
</feature>
<sequence length="670" mass="73967">MTSRAYPLEIRGFGHSSVDALHPLPEKPEESLPLSYIDTVQSALNNFTPDTSGQSSPATDTTPSIVNGLSEYNTWSTNTGILTGRSTCSVNSWGNEDEFDRQASAKVKRMFDEIDGMLFEGESFNGSAQLLCECEEWFQRFPHLRICGQQLMISNDDGTQQIPVPADDSFLYGERPQTSVLEDVEEFGAFDSQGLCITGVHLDPLPEPLESYLDEELEDYYAEFEEEVLAEDGEVEEYFGFDRSALEEEGADARAGNRYRRLQRRGYPPVTPNACAKDAVVSHLFDQAWGEVVQWLRDLLSLHSQKVLRDKPQFLADVVGSSDRIIESPLRPFSQSVISRSHFPSQIRLRTSSSLNPPLDPSSLINAIKILPAHLNQRAPSASISHYPTSILESREGTPYHPPRPESSFTVASRSTARISGLSSETFMHKRTLKTRNVPSVLRLESIKPKTPAAPDDVMDNIVQGKKLLTSSDKGSLSSPLHTLAHSPAPYMVRNNVLPPLKSGSNRASSAATENSTSRGSHREKVKESSRPNTTHTLKSEVHLRRMSTGGASVYLRGQARHAHSPLTGITGVSMPIGHHPASEANMAATSHTNNYDGRGISPVSVEEYEGFKTRAIMDIPTLICVPNQNYNSKQSRLNLEETPYDAYVPDAMKPVQRLQAIMSKGGRAN</sequence>
<feature type="region of interest" description="Disordered" evidence="2">
    <location>
        <begin position="45"/>
        <end position="64"/>
    </location>
</feature>
<dbReference type="PANTHER" id="PTHR31997">
    <property type="entry name" value="AGAP003710-PA"/>
    <property type="match status" value="1"/>
</dbReference>
<proteinExistence type="inferred from homology"/>
<dbReference type="Pfam" id="PF12516">
    <property type="entry name" value="DUF3719"/>
    <property type="match status" value="1"/>
</dbReference>
<dbReference type="InterPro" id="IPR022194">
    <property type="entry name" value="DUF3719"/>
</dbReference>
<name>A0AAD9QQ43_ACRCE</name>
<organism evidence="4 5">
    <name type="scientific">Acropora cervicornis</name>
    <name type="common">Staghorn coral</name>
    <dbReference type="NCBI Taxonomy" id="6130"/>
    <lineage>
        <taxon>Eukaryota</taxon>
        <taxon>Metazoa</taxon>
        <taxon>Cnidaria</taxon>
        <taxon>Anthozoa</taxon>
        <taxon>Hexacorallia</taxon>
        <taxon>Scleractinia</taxon>
        <taxon>Astrocoeniina</taxon>
        <taxon>Acroporidae</taxon>
        <taxon>Acropora</taxon>
    </lineage>
</organism>
<feature type="compositionally biased region" description="Basic and acidic residues" evidence="2">
    <location>
        <begin position="521"/>
        <end position="530"/>
    </location>
</feature>